<dbReference type="Proteomes" id="UP000199459">
    <property type="component" value="Unassembled WGS sequence"/>
</dbReference>
<evidence type="ECO:0000313" key="2">
    <source>
        <dbReference type="Proteomes" id="UP000199459"/>
    </source>
</evidence>
<evidence type="ECO:0000313" key="1">
    <source>
        <dbReference type="EMBL" id="SEM81191.1"/>
    </source>
</evidence>
<organism evidence="1 2">
    <name type="scientific">Nitrosomonas marina</name>
    <dbReference type="NCBI Taxonomy" id="917"/>
    <lineage>
        <taxon>Bacteria</taxon>
        <taxon>Pseudomonadati</taxon>
        <taxon>Pseudomonadota</taxon>
        <taxon>Betaproteobacteria</taxon>
        <taxon>Nitrosomonadales</taxon>
        <taxon>Nitrosomonadaceae</taxon>
        <taxon>Nitrosomonas</taxon>
    </lineage>
</organism>
<accession>A0A1H8BE22</accession>
<dbReference type="EMBL" id="FOCP01000002">
    <property type="protein sequence ID" value="SEM81191.1"/>
    <property type="molecule type" value="Genomic_DNA"/>
</dbReference>
<gene>
    <name evidence="1" type="ORF">SAMN05216325_102233</name>
</gene>
<dbReference type="RefSeq" id="WP_143056871.1">
    <property type="nucleotide sequence ID" value="NZ_FOCP01000002.1"/>
</dbReference>
<dbReference type="AlphaFoldDB" id="A0A1H8BE22"/>
<reference evidence="1 2" key="1">
    <citation type="submission" date="2016-10" db="EMBL/GenBank/DDBJ databases">
        <authorList>
            <person name="de Groot N.N."/>
        </authorList>
    </citation>
    <scope>NUCLEOTIDE SEQUENCE [LARGE SCALE GENOMIC DNA]</scope>
    <source>
        <strain evidence="1 2">Nm22</strain>
    </source>
</reference>
<protein>
    <submittedName>
        <fullName evidence="1">Uncharacterized protein</fullName>
    </submittedName>
</protein>
<proteinExistence type="predicted"/>
<sequence length="72" mass="7663">MNATKPANLTSTVTDSNPTIIAAAQCVTTSKAANSLEGPRLTVNKMHHTILETWKKHTLANNDTCRNSAAAN</sequence>
<name>A0A1H8BE22_9PROT</name>